<dbReference type="PANTHER" id="PTHR45947:SF15">
    <property type="entry name" value="TEICHURONIC ACID BIOSYNTHESIS GLYCOSYLTRANSFERASE TUAC-RELATED"/>
    <property type="match status" value="1"/>
</dbReference>
<dbReference type="EMBL" id="JAVLSJ010000001">
    <property type="protein sequence ID" value="MDR9846920.1"/>
    <property type="molecule type" value="Genomic_DNA"/>
</dbReference>
<gene>
    <name evidence="1" type="ORF">RI048_01685</name>
</gene>
<dbReference type="RefSeq" id="WP_121039686.1">
    <property type="nucleotide sequence ID" value="NZ_JAVLSJ010000001.1"/>
</dbReference>
<dbReference type="Pfam" id="PF13692">
    <property type="entry name" value="Glyco_trans_1_4"/>
    <property type="match status" value="1"/>
</dbReference>
<organism evidence="1 2">
    <name type="scientific">Herbaspirillum huttiense subsp. lycopersici</name>
    <dbReference type="NCBI Taxonomy" id="3074428"/>
    <lineage>
        <taxon>Bacteria</taxon>
        <taxon>Pseudomonadati</taxon>
        <taxon>Pseudomonadota</taxon>
        <taxon>Betaproteobacteria</taxon>
        <taxon>Burkholderiales</taxon>
        <taxon>Oxalobacteraceae</taxon>
        <taxon>Herbaspirillum</taxon>
    </lineage>
</organism>
<accession>A0ABU2EGB3</accession>
<dbReference type="SUPFAM" id="SSF53756">
    <property type="entry name" value="UDP-Glycosyltransferase/glycogen phosphorylase"/>
    <property type="match status" value="1"/>
</dbReference>
<keyword evidence="1" id="KW-0328">Glycosyltransferase</keyword>
<sequence length="405" mass="43985">MRIAYLTSIYARASDTFIRNEVLELRRRGHEVHTFSIRREAGDAAVSADVKSEQASTDYILENGLPRLLGAALSTLLQSPGRVLEVLKLARRTRAAGLRPALLHVLYLIEACYLARRLREQKIEILHNHIAENSATVAMYASMLSGIPYSMTVHGPGIFFHPVAWALGEKVQRSAFTATITHFCKSQCMLFSEVEAWPRLNVVRCGVGPAFEDAPALPIPEVPRLVFVGRLCAEKGVPLLIEAVTRHVKAGKPCELVLVGDGPLRPFIEKAMAGGPLGNVIRILGWKSSAEVRAEIERSRALVLPSFAEGLPVVVMEALALSRPVISTRIAGIPELVEDGVNGWVVAPGSVDALVTAIDEVTSASVEQLQAMGQHGARAVRQKHHLGTEVGKLEQLFAAHGRPQA</sequence>
<keyword evidence="2" id="KW-1185">Reference proteome</keyword>
<name>A0ABU2EGB3_9BURK</name>
<evidence type="ECO:0000313" key="2">
    <source>
        <dbReference type="Proteomes" id="UP001246576"/>
    </source>
</evidence>
<evidence type="ECO:0000313" key="1">
    <source>
        <dbReference type="EMBL" id="MDR9846920.1"/>
    </source>
</evidence>
<keyword evidence="1" id="KW-0808">Transferase</keyword>
<dbReference type="Gene3D" id="3.40.50.2000">
    <property type="entry name" value="Glycogen Phosphorylase B"/>
    <property type="match status" value="2"/>
</dbReference>
<dbReference type="InterPro" id="IPR050194">
    <property type="entry name" value="Glycosyltransferase_grp1"/>
</dbReference>
<dbReference type="GO" id="GO:0016757">
    <property type="term" value="F:glycosyltransferase activity"/>
    <property type="evidence" value="ECO:0007669"/>
    <property type="project" value="UniProtKB-KW"/>
</dbReference>
<protein>
    <submittedName>
        <fullName evidence="1">Glycosyltransferase</fullName>
        <ecNumber evidence="1">2.4.-.-</ecNumber>
    </submittedName>
</protein>
<proteinExistence type="predicted"/>
<dbReference type="Proteomes" id="UP001246576">
    <property type="component" value="Unassembled WGS sequence"/>
</dbReference>
<reference evidence="1" key="1">
    <citation type="submission" date="2023-09" db="EMBL/GenBank/DDBJ databases">
        <title>Description of first Herbaspirillum huttiense subsp. nephrolepsisexaltata and Herbaspirillum huttiense subsp. lycopersicon.</title>
        <authorList>
            <person name="Poudel M."/>
            <person name="Sharma A."/>
            <person name="Goss E."/>
            <person name="Tapia J.H."/>
            <person name="Harmon C.M."/>
            <person name="Jones J.B."/>
        </authorList>
    </citation>
    <scope>NUCLEOTIDE SEQUENCE</scope>
    <source>
        <strain evidence="1">SE1</strain>
    </source>
</reference>
<dbReference type="PANTHER" id="PTHR45947">
    <property type="entry name" value="SULFOQUINOVOSYL TRANSFERASE SQD2"/>
    <property type="match status" value="1"/>
</dbReference>
<comment type="caution">
    <text evidence="1">The sequence shown here is derived from an EMBL/GenBank/DDBJ whole genome shotgun (WGS) entry which is preliminary data.</text>
</comment>
<dbReference type="EC" id="2.4.-.-" evidence="1"/>